<evidence type="ECO:0000259" key="14">
    <source>
        <dbReference type="PROSITE" id="PS50846"/>
    </source>
</evidence>
<evidence type="ECO:0000256" key="11">
    <source>
        <dbReference type="ARBA" id="ARBA00047308"/>
    </source>
</evidence>
<gene>
    <name evidence="15" type="ORF">HPP92_016515</name>
</gene>
<dbReference type="PANTHER" id="PTHR48085:SF5">
    <property type="entry name" value="CADMIUM_ZINC-TRANSPORTING ATPASE HMA4-RELATED"/>
    <property type="match status" value="1"/>
</dbReference>
<dbReference type="InterPro" id="IPR027256">
    <property type="entry name" value="P-typ_ATPase_IB"/>
</dbReference>
<dbReference type="InterPro" id="IPR059000">
    <property type="entry name" value="ATPase_P-type_domA"/>
</dbReference>
<dbReference type="InterPro" id="IPR018303">
    <property type="entry name" value="ATPase_P-typ_P_site"/>
</dbReference>
<dbReference type="Gene3D" id="3.40.50.1000">
    <property type="entry name" value="HAD superfamily/HAD-like"/>
    <property type="match status" value="1"/>
</dbReference>
<dbReference type="SUPFAM" id="SSF81665">
    <property type="entry name" value="Calcium ATPase, transmembrane domain M"/>
    <property type="match status" value="1"/>
</dbReference>
<comment type="caution">
    <text evidence="15">The sequence shown here is derived from an EMBL/GenBank/DDBJ whole genome shotgun (WGS) entry which is preliminary data.</text>
</comment>
<dbReference type="AlphaFoldDB" id="A0A835UQJ3"/>
<dbReference type="Pfam" id="PF00122">
    <property type="entry name" value="E1-E2_ATPase"/>
    <property type="match status" value="1"/>
</dbReference>
<evidence type="ECO:0000256" key="9">
    <source>
        <dbReference type="ARBA" id="ARBA00022989"/>
    </source>
</evidence>
<dbReference type="GO" id="GO:0016463">
    <property type="term" value="F:P-type zinc transporter activity"/>
    <property type="evidence" value="ECO:0007669"/>
    <property type="project" value="UniProtKB-EC"/>
</dbReference>
<feature type="transmembrane region" description="Helical" evidence="13">
    <location>
        <begin position="370"/>
        <end position="399"/>
    </location>
</feature>
<evidence type="ECO:0000256" key="4">
    <source>
        <dbReference type="ARBA" id="ARBA00022692"/>
    </source>
</evidence>
<feature type="transmembrane region" description="Helical" evidence="13">
    <location>
        <begin position="681"/>
        <end position="700"/>
    </location>
</feature>
<dbReference type="CDD" id="cd02079">
    <property type="entry name" value="P-type_ATPase_HM"/>
    <property type="match status" value="1"/>
</dbReference>
<dbReference type="SFLD" id="SFLDS00003">
    <property type="entry name" value="Haloacid_Dehalogenase"/>
    <property type="match status" value="1"/>
</dbReference>
<keyword evidence="4 13" id="KW-0812">Transmembrane</keyword>
<evidence type="ECO:0000256" key="8">
    <source>
        <dbReference type="ARBA" id="ARBA00022967"/>
    </source>
</evidence>
<dbReference type="InterPro" id="IPR023299">
    <property type="entry name" value="ATPase_P-typ_cyto_dom_N"/>
</dbReference>
<comment type="catalytic activity">
    <reaction evidence="11">
        <text>Zn(2+)(in) + ATP + H2O = Zn(2+)(out) + ADP + phosphate + H(+)</text>
        <dbReference type="Rhea" id="RHEA:20621"/>
        <dbReference type="ChEBI" id="CHEBI:15377"/>
        <dbReference type="ChEBI" id="CHEBI:15378"/>
        <dbReference type="ChEBI" id="CHEBI:29105"/>
        <dbReference type="ChEBI" id="CHEBI:30616"/>
        <dbReference type="ChEBI" id="CHEBI:43474"/>
        <dbReference type="ChEBI" id="CHEBI:456216"/>
        <dbReference type="EC" id="7.2.2.12"/>
    </reaction>
</comment>
<name>A0A835UQJ3_VANPL</name>
<evidence type="ECO:0000256" key="10">
    <source>
        <dbReference type="ARBA" id="ARBA00023136"/>
    </source>
</evidence>
<evidence type="ECO:0000256" key="2">
    <source>
        <dbReference type="ARBA" id="ARBA00006024"/>
    </source>
</evidence>
<dbReference type="Gene3D" id="3.40.1110.10">
    <property type="entry name" value="Calcium-transporting ATPase, cytoplasmic domain N"/>
    <property type="match status" value="1"/>
</dbReference>
<keyword evidence="5 13" id="KW-0479">Metal-binding</keyword>
<comment type="catalytic activity">
    <reaction evidence="12">
        <text>Cd(2+)(in) + ATP + H2O = Cd(2+)(out) + ADP + phosphate + H(+)</text>
        <dbReference type="Rhea" id="RHEA:12132"/>
        <dbReference type="ChEBI" id="CHEBI:15377"/>
        <dbReference type="ChEBI" id="CHEBI:15378"/>
        <dbReference type="ChEBI" id="CHEBI:30616"/>
        <dbReference type="ChEBI" id="CHEBI:43474"/>
        <dbReference type="ChEBI" id="CHEBI:48775"/>
        <dbReference type="ChEBI" id="CHEBI:456216"/>
        <dbReference type="EC" id="7.2.2.21"/>
    </reaction>
</comment>
<dbReference type="InterPro" id="IPR001757">
    <property type="entry name" value="P_typ_ATPase"/>
</dbReference>
<dbReference type="GO" id="GO:0046872">
    <property type="term" value="F:metal ion binding"/>
    <property type="evidence" value="ECO:0007669"/>
    <property type="project" value="UniProtKB-KW"/>
</dbReference>
<feature type="transmembrane region" description="Helical" evidence="13">
    <location>
        <begin position="80"/>
        <end position="101"/>
    </location>
</feature>
<dbReference type="InterPro" id="IPR023298">
    <property type="entry name" value="ATPase_P-typ_TM_dom_sf"/>
</dbReference>
<dbReference type="InterPro" id="IPR051014">
    <property type="entry name" value="Cation_Transport_ATPase_IB"/>
</dbReference>
<sequence length="1112" mass="121200">MSKVRNLLQWRIFSCGCFRCSHIGSATPKGIRCGHLRSTKRRHSSSCSSLLFSLLIIFSSLAPRCYLFLLELLFPLSIEVFSLLPAILLLGDATGLFTPFAPPSSDSSCFTAWRSLNRANMGTEKRIQKSYFDVLGLCCSSEVPLIEKILKPLDGIKKVTVIVPSKTVIVVHDNLQISQMQIVGGAIALSDYSEAGFIVFLFTMAEWLESLASHKATIGMSSLMCMAPQKAILAETGVVLDTKDIEVGTVIAIKAGEVIPIDGIVVEGRSEVDEKSLTGESFPVAKEPQSLVFAGTLNMDGYISVKTTALADDSAISKMARLVEEAQNSRSRTQRLIDSCAKYYTPAVVVIAAGVAVVPAIFGVSNEKHWFQLALVLLVGSCPCALVLSTPVVTFCALLKAARIGLFVKGGDVFEALAKTKIVAFDKTGTITQGEFSVTEFRSLSCQVSTDMLLSWMSSIERKSSHPMASALIEHARSNGIESKPEQVVDFNIYPGEGVSGEINGNKIYIGNKKIAMRAGCLKALNLDDINDGVTIVYVFLGAEPIGAFSLSDTCRTGAREGIKELKSFGIKTVILTGDSTAAAMHAQKQLGNVIEEIHAELLPEDKVRLISDLKRKYGSITMVGDGMNDAPALAMADVGISMGISGSAVAVETSHITLLSNDIRKIPKAIRLAKRARLKIVMNIIFSIVTKIAIVGLDIGGHPLVWAAVLADVGTCLIVILNSMTLAPTRERKENKCCQRAVPAMQRSACNKICTKDSCASTSSSGKAKSKSCHSNHGCCKNEKKEEDMPHGCCKRACEERELRSESPAHCSAGQVNLRGNASCKNEKKEENIPHCCCSSACEERELRSESPAQRCSELPECREKDVCEYLIAKPCEEHPSGQLDHDQCCHGSFHREENSTSSRQPISCNLKLNAENDSYEYLIAKPCEESPSGQLDHDQCCHGSFHRERNSKSSRQPMSCNLKLNAENDSYEHLIAKPCEEHPSGQLDHDQCCHGSFHRERNSTSSKQPISCNLKLNAERHYFSACGDQTLESDTLKASDACRGLEKKGSGNCCEFERQCCQRKRECSNLLACNNKMKIESCCRSYMEDCLRPGVCCGNGMMQVPEIIIE</sequence>
<dbReference type="GO" id="GO:0016020">
    <property type="term" value="C:membrane"/>
    <property type="evidence" value="ECO:0007669"/>
    <property type="project" value="UniProtKB-SubCell"/>
</dbReference>
<evidence type="ECO:0000256" key="12">
    <source>
        <dbReference type="ARBA" id="ARBA00049338"/>
    </source>
</evidence>
<keyword evidence="8" id="KW-1278">Translocase</keyword>
<dbReference type="InterPro" id="IPR044492">
    <property type="entry name" value="P_typ_ATPase_HD_dom"/>
</dbReference>
<keyword evidence="10 13" id="KW-0472">Membrane</keyword>
<accession>A0A835UQJ3</accession>
<dbReference type="GO" id="GO:0005524">
    <property type="term" value="F:ATP binding"/>
    <property type="evidence" value="ECO:0007669"/>
    <property type="project" value="UniProtKB-UniRule"/>
</dbReference>
<keyword evidence="9 13" id="KW-1133">Transmembrane helix</keyword>
<dbReference type="Gene3D" id="2.70.150.10">
    <property type="entry name" value="Calcium-transporting ATPase, cytoplasmic transduction domain A"/>
    <property type="match status" value="1"/>
</dbReference>
<proteinExistence type="inferred from homology"/>
<keyword evidence="7 13" id="KW-0067">ATP-binding</keyword>
<dbReference type="SFLD" id="SFLDG00002">
    <property type="entry name" value="C1.7:_P-type_atpase_like"/>
    <property type="match status" value="1"/>
</dbReference>
<dbReference type="NCBIfam" id="TIGR01494">
    <property type="entry name" value="ATPase_P-type"/>
    <property type="match status" value="1"/>
</dbReference>
<dbReference type="InterPro" id="IPR036163">
    <property type="entry name" value="HMA_dom_sf"/>
</dbReference>
<dbReference type="SUPFAM" id="SSF81653">
    <property type="entry name" value="Calcium ATPase, transduction domain A"/>
    <property type="match status" value="1"/>
</dbReference>
<dbReference type="PANTHER" id="PTHR48085">
    <property type="entry name" value="CADMIUM/ZINC-TRANSPORTING ATPASE HMA2-RELATED"/>
    <property type="match status" value="1"/>
</dbReference>
<dbReference type="NCBIfam" id="TIGR01525">
    <property type="entry name" value="ATPase-IB_hvy"/>
    <property type="match status" value="1"/>
</dbReference>
<reference evidence="15 16" key="1">
    <citation type="journal article" date="2020" name="Nat. Food">
        <title>A phased Vanilla planifolia genome enables genetic improvement of flavour and production.</title>
        <authorList>
            <person name="Hasing T."/>
            <person name="Tang H."/>
            <person name="Brym M."/>
            <person name="Khazi F."/>
            <person name="Huang T."/>
            <person name="Chambers A.H."/>
        </authorList>
    </citation>
    <scope>NUCLEOTIDE SEQUENCE [LARGE SCALE GENOMIC DNA]</scope>
    <source>
        <tissue evidence="15">Leaf</tissue>
    </source>
</reference>
<evidence type="ECO:0000256" key="7">
    <source>
        <dbReference type="ARBA" id="ARBA00022840"/>
    </source>
</evidence>
<dbReference type="SUPFAM" id="SSF55008">
    <property type="entry name" value="HMA, heavy metal-associated domain"/>
    <property type="match status" value="1"/>
</dbReference>
<dbReference type="InterPro" id="IPR023214">
    <property type="entry name" value="HAD_sf"/>
</dbReference>
<dbReference type="InterPro" id="IPR008250">
    <property type="entry name" value="ATPase_P-typ_transduc_dom_A_sf"/>
</dbReference>
<feature type="transmembrane region" description="Helical" evidence="13">
    <location>
        <begin position="343"/>
        <end position="364"/>
    </location>
</feature>
<dbReference type="PRINTS" id="PR00119">
    <property type="entry name" value="CATATPASE"/>
</dbReference>
<dbReference type="GO" id="GO:0008551">
    <property type="term" value="F:P-type cadmium transporter activity"/>
    <property type="evidence" value="ECO:0007669"/>
    <property type="project" value="UniProtKB-EC"/>
</dbReference>
<organism evidence="15 16">
    <name type="scientific">Vanilla planifolia</name>
    <name type="common">Vanilla</name>
    <dbReference type="NCBI Taxonomy" id="51239"/>
    <lineage>
        <taxon>Eukaryota</taxon>
        <taxon>Viridiplantae</taxon>
        <taxon>Streptophyta</taxon>
        <taxon>Embryophyta</taxon>
        <taxon>Tracheophyta</taxon>
        <taxon>Spermatophyta</taxon>
        <taxon>Magnoliopsida</taxon>
        <taxon>Liliopsida</taxon>
        <taxon>Asparagales</taxon>
        <taxon>Orchidaceae</taxon>
        <taxon>Vanilloideae</taxon>
        <taxon>Vanilleae</taxon>
        <taxon>Vanilla</taxon>
    </lineage>
</organism>
<dbReference type="Proteomes" id="UP000639772">
    <property type="component" value="Unassembled WGS sequence"/>
</dbReference>
<feature type="domain" description="HMA" evidence="14">
    <location>
        <begin position="128"/>
        <end position="195"/>
    </location>
</feature>
<evidence type="ECO:0000313" key="15">
    <source>
        <dbReference type="EMBL" id="KAG0471969.1"/>
    </source>
</evidence>
<dbReference type="FunFam" id="3.30.70.100:FF:000022">
    <property type="entry name" value="Putative cadmium/zinc-transporting ATPase 3"/>
    <property type="match status" value="1"/>
</dbReference>
<evidence type="ECO:0000256" key="3">
    <source>
        <dbReference type="ARBA" id="ARBA00022539"/>
    </source>
</evidence>
<dbReference type="PROSITE" id="PS00154">
    <property type="entry name" value="ATPASE_E1_E2"/>
    <property type="match status" value="1"/>
</dbReference>
<keyword evidence="3" id="KW-0104">Cadmium</keyword>
<dbReference type="Gene3D" id="3.30.70.100">
    <property type="match status" value="1"/>
</dbReference>
<dbReference type="InterPro" id="IPR036412">
    <property type="entry name" value="HAD-like_sf"/>
</dbReference>
<dbReference type="SUPFAM" id="SSF56784">
    <property type="entry name" value="HAD-like"/>
    <property type="match status" value="1"/>
</dbReference>
<evidence type="ECO:0000256" key="1">
    <source>
        <dbReference type="ARBA" id="ARBA00004141"/>
    </source>
</evidence>
<dbReference type="OrthoDB" id="432719at2759"/>
<dbReference type="Pfam" id="PF00702">
    <property type="entry name" value="Hydrolase"/>
    <property type="match status" value="1"/>
</dbReference>
<feature type="transmembrane region" description="Helical" evidence="13">
    <location>
        <begin position="50"/>
        <end position="74"/>
    </location>
</feature>
<dbReference type="FunFam" id="2.70.150.10:FF:000002">
    <property type="entry name" value="Copper-transporting ATPase 1, putative"/>
    <property type="match status" value="1"/>
</dbReference>
<dbReference type="GO" id="GO:0016887">
    <property type="term" value="F:ATP hydrolysis activity"/>
    <property type="evidence" value="ECO:0007669"/>
    <property type="project" value="InterPro"/>
</dbReference>
<evidence type="ECO:0000313" key="16">
    <source>
        <dbReference type="Proteomes" id="UP000639772"/>
    </source>
</evidence>
<evidence type="ECO:0000256" key="6">
    <source>
        <dbReference type="ARBA" id="ARBA00022741"/>
    </source>
</evidence>
<dbReference type="InterPro" id="IPR006121">
    <property type="entry name" value="HMA_dom"/>
</dbReference>
<comment type="subcellular location">
    <subcellularLocation>
        <location evidence="1">Membrane</location>
        <topology evidence="1">Multi-pass membrane protein</topology>
    </subcellularLocation>
</comment>
<comment type="similarity">
    <text evidence="2 13">Belongs to the cation transport ATPase (P-type) (TC 3.A.3) family. Type IB subfamily.</text>
</comment>
<evidence type="ECO:0000256" key="5">
    <source>
        <dbReference type="ARBA" id="ARBA00022723"/>
    </source>
</evidence>
<dbReference type="EMBL" id="JADCNM010000008">
    <property type="protein sequence ID" value="KAG0471969.1"/>
    <property type="molecule type" value="Genomic_DNA"/>
</dbReference>
<dbReference type="SFLD" id="SFLDF00027">
    <property type="entry name" value="p-type_atpase"/>
    <property type="match status" value="1"/>
</dbReference>
<dbReference type="PROSITE" id="PS50846">
    <property type="entry name" value="HMA_2"/>
    <property type="match status" value="1"/>
</dbReference>
<evidence type="ECO:0000256" key="13">
    <source>
        <dbReference type="RuleBase" id="RU362081"/>
    </source>
</evidence>
<dbReference type="FunFam" id="3.40.1110.10:FF:000043">
    <property type="entry name" value="Putative cadmium/zinc-transporting ATPase 3"/>
    <property type="match status" value="1"/>
</dbReference>
<protein>
    <recommendedName>
        <fullName evidence="14">HMA domain-containing protein</fullName>
    </recommendedName>
</protein>
<keyword evidence="6 13" id="KW-0547">Nucleotide-binding</keyword>
<feature type="transmembrane region" description="Helical" evidence="13">
    <location>
        <begin position="706"/>
        <end position="727"/>
    </location>
</feature>